<dbReference type="AlphaFoldDB" id="D5EVP6"/>
<dbReference type="InterPro" id="IPR001431">
    <property type="entry name" value="Pept_M16_Zn_BS"/>
</dbReference>
<evidence type="ECO:0000256" key="5">
    <source>
        <dbReference type="ARBA" id="ARBA00022801"/>
    </source>
</evidence>
<dbReference type="InterPro" id="IPR011765">
    <property type="entry name" value="Pept_M16_N"/>
</dbReference>
<evidence type="ECO:0000256" key="6">
    <source>
        <dbReference type="ARBA" id="ARBA00022833"/>
    </source>
</evidence>
<dbReference type="InterPro" id="IPR050626">
    <property type="entry name" value="Peptidase_M16"/>
</dbReference>
<dbReference type="PROSITE" id="PS00143">
    <property type="entry name" value="INSULINASE"/>
    <property type="match status" value="1"/>
</dbReference>
<dbReference type="InterPro" id="IPR007863">
    <property type="entry name" value="Peptidase_M16_C"/>
</dbReference>
<dbReference type="GO" id="GO:0004222">
    <property type="term" value="F:metalloendopeptidase activity"/>
    <property type="evidence" value="ECO:0007669"/>
    <property type="project" value="InterPro"/>
</dbReference>
<dbReference type="Gene3D" id="3.30.830.10">
    <property type="entry name" value="Metalloenzyme, LuxS/M16 peptidase-like"/>
    <property type="match status" value="4"/>
</dbReference>
<organism evidence="11 12">
    <name type="scientific">Xylanibacter ruminicola (strain ATCC 19189 / DSM 19721 / CIP 105475 / JCM 8958 / 23)</name>
    <name type="common">Prevotella ruminicola</name>
    <dbReference type="NCBI Taxonomy" id="264731"/>
    <lineage>
        <taxon>Bacteria</taxon>
        <taxon>Pseudomonadati</taxon>
        <taxon>Bacteroidota</taxon>
        <taxon>Bacteroidia</taxon>
        <taxon>Bacteroidales</taxon>
        <taxon>Prevotellaceae</taxon>
        <taxon>Xylanibacter</taxon>
    </lineage>
</organism>
<feature type="domain" description="Peptidase M16 C-terminal" evidence="10">
    <location>
        <begin position="707"/>
        <end position="883"/>
    </location>
</feature>
<dbReference type="SUPFAM" id="SSF63411">
    <property type="entry name" value="LuxS/MPP-like metallohydrolase"/>
    <property type="match status" value="4"/>
</dbReference>
<keyword evidence="5 11" id="KW-0378">Hydrolase</keyword>
<feature type="domain" description="Peptidase M16 C-terminal" evidence="10">
    <location>
        <begin position="222"/>
        <end position="405"/>
    </location>
</feature>
<proteinExistence type="inferred from homology"/>
<comment type="similarity">
    <text evidence="2 8">Belongs to the peptidase M16 family.</text>
</comment>
<dbReference type="HOGENOM" id="CLU_008156_0_0_10"/>
<name>D5EVP6_XYLR2</name>
<evidence type="ECO:0000256" key="1">
    <source>
        <dbReference type="ARBA" id="ARBA00001947"/>
    </source>
</evidence>
<comment type="cofactor">
    <cofactor evidence="1">
        <name>Zn(2+)</name>
        <dbReference type="ChEBI" id="CHEBI:29105"/>
    </cofactor>
</comment>
<dbReference type="Pfam" id="PF00675">
    <property type="entry name" value="Peptidase_M16"/>
    <property type="match status" value="1"/>
</dbReference>
<keyword evidence="12" id="KW-1185">Reference proteome</keyword>
<protein>
    <submittedName>
        <fullName evidence="11">Peptidase, M16 family</fullName>
        <ecNumber evidence="11">3.4.24.-</ecNumber>
    </submittedName>
</protein>
<evidence type="ECO:0000313" key="12">
    <source>
        <dbReference type="Proteomes" id="UP000000927"/>
    </source>
</evidence>
<dbReference type="GO" id="GO:0046872">
    <property type="term" value="F:metal ion binding"/>
    <property type="evidence" value="ECO:0007669"/>
    <property type="project" value="UniProtKB-KW"/>
</dbReference>
<sequence length="951" mass="107624">MHPITIMQQPNLNDMKKILSTILLTLIGTVAMMAQMQMPSIPVDPDVRIGKLDNGLTYYIRHNNWPENRAEFYIAQKVGSIQENDDQRGLAHFLEHMAFNGSKHFKGNELIRWCESVGINFGGDLNAYTSIDETVYNISNVPTTREGIVDSCLLILYDWADGLLLEQEEIEKERGVIHEEWRLRTSPMMRMLERDLPKLYPGSKYGHRMPIGLMEIIDNFERPFLQSYYEKWYRPDNQGIIVVGDVDVDQIEKKIKDLFSSIVLPENRTLVTKESVPDNAEAIYVIDKDKEQRTNEVMIMMKHEVFPDTLKGTLTYMLTDYLKDACILMLNDRLKEYAEKPESPFLSARAADGRYILSSTKDAFEIDLSPKDGQIEAAVTAALTEARRAAEFGFTATEYNRFKQNYTSQLEKQYSNKDKRYNSQFVNQCVQNFLNNTPMPSIDYTYTTMKQIIPVLPLEAINALMKELILTNDSNLVVFSMNTEKEGSAYPTEESMKKAIADARSAQIEAYVDNVKDEPLMTTMPKKGSIKKETKNDQFGYTELTLSNGAKVILKQTDFKKDQVLLRGEGFGGSALYGEKDFANIKMFDDVIEASGLGNFSHTELEKALAGKIASASISLGTNRQNVSGSSTPKDIETMLQLVYLYFTNIAKDQKSYDNLMQTTEVSLKNRLLQPEAVLQDSLTATLTCNNPRNKVLTTADLTKVNYDRILEMAKEQTANAAAFTFTIIGNYDESTIRPLIETYLASLPAKKKVVKSPKVSTLFKGVAINNFKQKAETPKAFAVMQWYSEDIPMTAENDIKIDMAGQILSMEYLKKIREDASAAYTVQAMAGVERNDFETIAQILAVCPMKPEKADTAIMILRDEVTAMAKTCDAEKLQKVKEYMLKSHGDQVKQNSYWLSIINGWRKYGIDFHSNYEKLVNAQTPESISALVKEVLKSGNRAEVIMLPAE</sequence>
<keyword evidence="7" id="KW-0482">Metalloprotease</keyword>
<accession>D5EVP6</accession>
<dbReference type="Pfam" id="PF05193">
    <property type="entry name" value="Peptidase_M16_C"/>
    <property type="match status" value="2"/>
</dbReference>
<dbReference type="eggNOG" id="COG0612">
    <property type="taxonomic scope" value="Bacteria"/>
</dbReference>
<dbReference type="STRING" id="264731.PRU_2293"/>
<dbReference type="PANTHER" id="PTHR43690:SF17">
    <property type="entry name" value="PROTEIN YHJJ"/>
    <property type="match status" value="1"/>
</dbReference>
<evidence type="ECO:0000256" key="3">
    <source>
        <dbReference type="ARBA" id="ARBA00022670"/>
    </source>
</evidence>
<feature type="domain" description="Peptidase M16 N-terminal" evidence="9">
    <location>
        <begin position="67"/>
        <end position="181"/>
    </location>
</feature>
<dbReference type="Proteomes" id="UP000000927">
    <property type="component" value="Chromosome"/>
</dbReference>
<keyword evidence="6" id="KW-0862">Zinc</keyword>
<reference evidence="11 12" key="1">
    <citation type="journal article" date="2010" name="Microb. Ecol.">
        <title>Comparative genome analysis of Prevotella ruminicola and Prevotella bryantii: insights into their environmental niche.</title>
        <authorList>
            <consortium name="North American Consortium for Rumen Bacteria"/>
            <person name="Purushe J."/>
            <person name="Fouts D.E."/>
            <person name="Morrison M."/>
            <person name="White B.A."/>
            <person name="Mackie R.I."/>
            <person name="Coutinho P.M."/>
            <person name="Henrissat B."/>
            <person name="Nelson K.E."/>
        </authorList>
    </citation>
    <scope>NUCLEOTIDE SEQUENCE [LARGE SCALE GENOMIC DNA]</scope>
    <source>
        <strain evidence="12">ATCC 19189 / JCM 8958 / 23</strain>
    </source>
</reference>
<evidence type="ECO:0000256" key="7">
    <source>
        <dbReference type="ARBA" id="ARBA00023049"/>
    </source>
</evidence>
<evidence type="ECO:0000259" key="10">
    <source>
        <dbReference type="Pfam" id="PF05193"/>
    </source>
</evidence>
<dbReference type="EC" id="3.4.24.-" evidence="11"/>
<dbReference type="KEGG" id="pru:PRU_2293"/>
<evidence type="ECO:0000313" key="11">
    <source>
        <dbReference type="EMBL" id="ADE82821.1"/>
    </source>
</evidence>
<gene>
    <name evidence="11" type="ordered locus">PRU_2293</name>
</gene>
<dbReference type="GO" id="GO:0006508">
    <property type="term" value="P:proteolysis"/>
    <property type="evidence" value="ECO:0007669"/>
    <property type="project" value="UniProtKB-KW"/>
</dbReference>
<dbReference type="InterPro" id="IPR011249">
    <property type="entry name" value="Metalloenz_LuxS/M16"/>
</dbReference>
<keyword evidence="4" id="KW-0479">Metal-binding</keyword>
<evidence type="ECO:0000256" key="8">
    <source>
        <dbReference type="RuleBase" id="RU004447"/>
    </source>
</evidence>
<evidence type="ECO:0000259" key="9">
    <source>
        <dbReference type="Pfam" id="PF00675"/>
    </source>
</evidence>
<evidence type="ECO:0000256" key="2">
    <source>
        <dbReference type="ARBA" id="ARBA00007261"/>
    </source>
</evidence>
<evidence type="ECO:0000256" key="4">
    <source>
        <dbReference type="ARBA" id="ARBA00022723"/>
    </source>
</evidence>
<dbReference type="EMBL" id="CP002006">
    <property type="protein sequence ID" value="ADE82821.1"/>
    <property type="molecule type" value="Genomic_DNA"/>
</dbReference>
<dbReference type="PANTHER" id="PTHR43690">
    <property type="entry name" value="NARDILYSIN"/>
    <property type="match status" value="1"/>
</dbReference>
<keyword evidence="3" id="KW-0645">Protease</keyword>